<accession>A0ABS9BWF0</accession>
<dbReference type="PANTHER" id="PTHR45566">
    <property type="entry name" value="HTH-TYPE TRANSCRIPTIONAL REGULATOR YHJB-RELATED"/>
    <property type="match status" value="1"/>
</dbReference>
<dbReference type="SMART" id="SM00421">
    <property type="entry name" value="HTH_LUXR"/>
    <property type="match status" value="1"/>
</dbReference>
<keyword evidence="2" id="KW-0238">DNA-binding</keyword>
<dbReference type="SUPFAM" id="SSF52172">
    <property type="entry name" value="CheY-like"/>
    <property type="match status" value="1"/>
</dbReference>
<feature type="domain" description="HTH luxR-type" evidence="4">
    <location>
        <begin position="145"/>
        <end position="210"/>
    </location>
</feature>
<dbReference type="InterPro" id="IPR011006">
    <property type="entry name" value="CheY-like_superfamily"/>
</dbReference>
<keyword evidence="1 3" id="KW-0597">Phosphoprotein</keyword>
<dbReference type="InterPro" id="IPR058245">
    <property type="entry name" value="NreC/VraR/RcsB-like_REC"/>
</dbReference>
<dbReference type="PROSITE" id="PS50110">
    <property type="entry name" value="RESPONSE_REGULATORY"/>
    <property type="match status" value="1"/>
</dbReference>
<dbReference type="InterPro" id="IPR036388">
    <property type="entry name" value="WH-like_DNA-bd_sf"/>
</dbReference>
<dbReference type="CDD" id="cd06170">
    <property type="entry name" value="LuxR_C_like"/>
    <property type="match status" value="1"/>
</dbReference>
<evidence type="ECO:0000259" key="4">
    <source>
        <dbReference type="PROSITE" id="PS50043"/>
    </source>
</evidence>
<dbReference type="Pfam" id="PF00072">
    <property type="entry name" value="Response_reg"/>
    <property type="match status" value="1"/>
</dbReference>
<dbReference type="SUPFAM" id="SSF46894">
    <property type="entry name" value="C-terminal effector domain of the bipartite response regulators"/>
    <property type="match status" value="1"/>
</dbReference>
<evidence type="ECO:0000313" key="7">
    <source>
        <dbReference type="Proteomes" id="UP001201449"/>
    </source>
</evidence>
<evidence type="ECO:0000256" key="3">
    <source>
        <dbReference type="PROSITE-ProRule" id="PRU00169"/>
    </source>
</evidence>
<protein>
    <submittedName>
        <fullName evidence="6">Response regulator transcription factor</fullName>
    </submittedName>
</protein>
<evidence type="ECO:0000256" key="1">
    <source>
        <dbReference type="ARBA" id="ARBA00022553"/>
    </source>
</evidence>
<dbReference type="Proteomes" id="UP001201449">
    <property type="component" value="Unassembled WGS sequence"/>
</dbReference>
<dbReference type="InterPro" id="IPR051015">
    <property type="entry name" value="EvgA-like"/>
</dbReference>
<dbReference type="PANTHER" id="PTHR45566:SF2">
    <property type="entry name" value="NARL SUBFAMILY"/>
    <property type="match status" value="1"/>
</dbReference>
<keyword evidence="7" id="KW-1185">Reference proteome</keyword>
<dbReference type="Gene3D" id="3.40.50.2300">
    <property type="match status" value="1"/>
</dbReference>
<dbReference type="PROSITE" id="PS50043">
    <property type="entry name" value="HTH_LUXR_2"/>
    <property type="match status" value="1"/>
</dbReference>
<dbReference type="EMBL" id="JAKEVZ010000010">
    <property type="protein sequence ID" value="MCF1752062.1"/>
    <property type="molecule type" value="Genomic_DNA"/>
</dbReference>
<dbReference type="RefSeq" id="WP_234861985.1">
    <property type="nucleotide sequence ID" value="NZ_JAKEVZ010000010.1"/>
</dbReference>
<dbReference type="Pfam" id="PF00196">
    <property type="entry name" value="GerE"/>
    <property type="match status" value="1"/>
</dbReference>
<evidence type="ECO:0000259" key="5">
    <source>
        <dbReference type="PROSITE" id="PS50110"/>
    </source>
</evidence>
<comment type="caution">
    <text evidence="6">The sequence shown here is derived from an EMBL/GenBank/DDBJ whole genome shotgun (WGS) entry which is preliminary data.</text>
</comment>
<name>A0ABS9BWF0_9BACT</name>
<evidence type="ECO:0000256" key="2">
    <source>
        <dbReference type="ARBA" id="ARBA00023125"/>
    </source>
</evidence>
<gene>
    <name evidence="6" type="ORF">L0U89_13390</name>
</gene>
<dbReference type="CDD" id="cd17535">
    <property type="entry name" value="REC_NarL-like"/>
    <property type="match status" value="1"/>
</dbReference>
<dbReference type="PRINTS" id="PR00038">
    <property type="entry name" value="HTHLUXR"/>
</dbReference>
<evidence type="ECO:0000313" key="6">
    <source>
        <dbReference type="EMBL" id="MCF1752062.1"/>
    </source>
</evidence>
<proteinExistence type="predicted"/>
<feature type="domain" description="Response regulatory" evidence="5">
    <location>
        <begin position="4"/>
        <end position="121"/>
    </location>
</feature>
<dbReference type="InterPro" id="IPR016032">
    <property type="entry name" value="Sig_transdc_resp-reg_C-effctor"/>
</dbReference>
<organism evidence="6 7">
    <name type="scientific">Mariniradius sediminis</name>
    <dbReference type="NCBI Taxonomy" id="2909237"/>
    <lineage>
        <taxon>Bacteria</taxon>
        <taxon>Pseudomonadati</taxon>
        <taxon>Bacteroidota</taxon>
        <taxon>Cytophagia</taxon>
        <taxon>Cytophagales</taxon>
        <taxon>Cyclobacteriaceae</taxon>
        <taxon>Mariniradius</taxon>
    </lineage>
</organism>
<dbReference type="InterPro" id="IPR000792">
    <property type="entry name" value="Tscrpt_reg_LuxR_C"/>
</dbReference>
<sequence>MSTKIVIADDHELFADGLEKLIRANQDYQVVEKFKNGVAVMEYIDRGGQIDLMVLDLNMPKMDGTQLLGHLHRNHPKLKVLVVSMHHSPSTMEMVRKFGAKGYIGKDSSVSELLTAIEEVLKGNEYFNEPLEEPMPSVNQDHFGGIFGAYGLSKREVEIIRLIINQYEGGEIADILNLSPLTVKTHRKNIFRKLGVRNLAGIVSLVQKSGINWQRLN</sequence>
<dbReference type="Gene3D" id="1.10.10.10">
    <property type="entry name" value="Winged helix-like DNA-binding domain superfamily/Winged helix DNA-binding domain"/>
    <property type="match status" value="1"/>
</dbReference>
<dbReference type="InterPro" id="IPR001789">
    <property type="entry name" value="Sig_transdc_resp-reg_receiver"/>
</dbReference>
<dbReference type="SMART" id="SM00448">
    <property type="entry name" value="REC"/>
    <property type="match status" value="1"/>
</dbReference>
<reference evidence="6 7" key="1">
    <citation type="submission" date="2022-01" db="EMBL/GenBank/DDBJ databases">
        <title>Mariniradius saccharolyticus sp. nov., isolated from sediment of a river.</title>
        <authorList>
            <person name="Liu H."/>
        </authorList>
    </citation>
    <scope>NUCLEOTIDE SEQUENCE [LARGE SCALE GENOMIC DNA]</scope>
    <source>
        <strain evidence="6 7">RY-2</strain>
    </source>
</reference>
<feature type="modified residue" description="4-aspartylphosphate" evidence="3">
    <location>
        <position position="56"/>
    </location>
</feature>